<keyword evidence="2" id="KW-1185">Reference proteome</keyword>
<proteinExistence type="predicted"/>
<protein>
    <submittedName>
        <fullName evidence="1">6-bladed beta-propeller</fullName>
    </submittedName>
</protein>
<evidence type="ECO:0000313" key="2">
    <source>
        <dbReference type="Proteomes" id="UP001320603"/>
    </source>
</evidence>
<accession>A0ABZ2IPB7</accession>
<dbReference type="RefSeq" id="WP_338578830.1">
    <property type="nucleotide sequence ID" value="NZ_CP146284.1"/>
</dbReference>
<dbReference type="Proteomes" id="UP001320603">
    <property type="component" value="Chromosome"/>
</dbReference>
<evidence type="ECO:0000313" key="1">
    <source>
        <dbReference type="EMBL" id="WWV67865.1"/>
    </source>
</evidence>
<sequence length="402" mass="46269">MKTLIFIETILLLLLAGCGKDTISTDGFITVDVTKSSYSPKKELVLQDFMDVEYIPLETNDEFINQGFVQDVGEKYILVKNRKNGGDVFVYDRKGKALHKFNRKGQGAEEYVNITGMVLDEKNEEIFINSHHIQKILVYDLYGNYKRTLKHQVGKGSLESYPYYSDLSSFYLEIYNYDDNNLICYDFLNAKTPFVLVSKKDGSITKKITIPFDKKKTGMVVGKKDDKTGLIVSASSGYYRSILSYQKDWFLVEFSSDTIYQLLPDNSLSPFIVRTPSVGDMNPEVYLMIRLLSDRYIFMETVKNEYDFEKNAGFPRTFLMYDKKENAFFNYKVCNGDYSSEKEIYMNVLRPLDGKIAAWDELEAVDLLESLEKDELKGELKEIAEGLIEDSNPVIMLVKPKK</sequence>
<gene>
    <name evidence="1" type="ORF">NEE14_007935</name>
</gene>
<reference evidence="1 2" key="1">
    <citation type="submission" date="2024-02" db="EMBL/GenBank/DDBJ databases">
        <title>Whole genome sequencing of Parabacteroides sp. AD58.</title>
        <authorList>
            <person name="Chaplin A.V."/>
            <person name="Pikina A.P."/>
            <person name="Sokolova S.R."/>
            <person name="Korostin D.O."/>
            <person name="Efimov B.A."/>
        </authorList>
    </citation>
    <scope>NUCLEOTIDE SEQUENCE [LARGE SCALE GENOMIC DNA]</scope>
    <source>
        <strain evidence="1 2">AD58</strain>
    </source>
</reference>
<dbReference type="InterPro" id="IPR011042">
    <property type="entry name" value="6-blade_b-propeller_TolB-like"/>
</dbReference>
<dbReference type="EMBL" id="CP146284">
    <property type="protein sequence ID" value="WWV67865.1"/>
    <property type="molecule type" value="Genomic_DNA"/>
</dbReference>
<organism evidence="1 2">
    <name type="scientific">Parabacteroides absconsus</name>
    <dbReference type="NCBI Taxonomy" id="2951805"/>
    <lineage>
        <taxon>Bacteria</taxon>
        <taxon>Pseudomonadati</taxon>
        <taxon>Bacteroidota</taxon>
        <taxon>Bacteroidia</taxon>
        <taxon>Bacteroidales</taxon>
        <taxon>Tannerellaceae</taxon>
        <taxon>Parabacteroides</taxon>
    </lineage>
</organism>
<dbReference type="Gene3D" id="2.120.10.30">
    <property type="entry name" value="TolB, C-terminal domain"/>
    <property type="match status" value="1"/>
</dbReference>
<name>A0ABZ2IPB7_9BACT</name>
<dbReference type="Pfam" id="PF17170">
    <property type="entry name" value="DUF5128"/>
    <property type="match status" value="1"/>
</dbReference>
<dbReference type="SUPFAM" id="SSF63825">
    <property type="entry name" value="YWTD domain"/>
    <property type="match status" value="1"/>
</dbReference>